<comment type="caution">
    <text evidence="2">The sequence shown here is derived from an EMBL/GenBank/DDBJ whole genome shotgun (WGS) entry which is preliminary data.</text>
</comment>
<name>A0AAD6V865_9AGAR</name>
<dbReference type="Proteomes" id="UP001219525">
    <property type="component" value="Unassembled WGS sequence"/>
</dbReference>
<dbReference type="SUPFAM" id="SSF52540">
    <property type="entry name" value="P-loop containing nucleoside triphosphate hydrolases"/>
    <property type="match status" value="1"/>
</dbReference>
<feature type="domain" description="DUF7779" evidence="1">
    <location>
        <begin position="153"/>
        <end position="249"/>
    </location>
</feature>
<dbReference type="Gene3D" id="3.40.50.300">
    <property type="entry name" value="P-loop containing nucleotide triphosphate hydrolases"/>
    <property type="match status" value="1"/>
</dbReference>
<dbReference type="InterPro" id="IPR056681">
    <property type="entry name" value="DUF7779"/>
</dbReference>
<accession>A0AAD6V865</accession>
<dbReference type="PANTHER" id="PTHR35205:SF1">
    <property type="entry name" value="ZU5 DOMAIN-CONTAINING PROTEIN"/>
    <property type="match status" value="1"/>
</dbReference>
<dbReference type="PANTHER" id="PTHR35205">
    <property type="entry name" value="NB-ARC AND TPR DOMAIN PROTEIN"/>
    <property type="match status" value="1"/>
</dbReference>
<dbReference type="Pfam" id="PF25000">
    <property type="entry name" value="DUF7779"/>
    <property type="match status" value="1"/>
</dbReference>
<dbReference type="GO" id="GO:0043531">
    <property type="term" value="F:ADP binding"/>
    <property type="evidence" value="ECO:0007669"/>
    <property type="project" value="InterPro"/>
</dbReference>
<organism evidence="2 3">
    <name type="scientific">Mycena pura</name>
    <dbReference type="NCBI Taxonomy" id="153505"/>
    <lineage>
        <taxon>Eukaryota</taxon>
        <taxon>Fungi</taxon>
        <taxon>Dikarya</taxon>
        <taxon>Basidiomycota</taxon>
        <taxon>Agaricomycotina</taxon>
        <taxon>Agaricomycetes</taxon>
        <taxon>Agaricomycetidae</taxon>
        <taxon>Agaricales</taxon>
        <taxon>Marasmiineae</taxon>
        <taxon>Mycenaceae</taxon>
        <taxon>Mycena</taxon>
    </lineage>
</organism>
<dbReference type="EMBL" id="JARJCW010000055">
    <property type="protein sequence ID" value="KAJ7202417.1"/>
    <property type="molecule type" value="Genomic_DNA"/>
</dbReference>
<proteinExistence type="predicted"/>
<gene>
    <name evidence="2" type="ORF">GGX14DRAFT_654474</name>
</gene>
<dbReference type="AlphaFoldDB" id="A0AAD6V865"/>
<reference evidence="2" key="1">
    <citation type="submission" date="2023-03" db="EMBL/GenBank/DDBJ databases">
        <title>Massive genome expansion in bonnet fungi (Mycena s.s.) driven by repeated elements and novel gene families across ecological guilds.</title>
        <authorList>
            <consortium name="Lawrence Berkeley National Laboratory"/>
            <person name="Harder C.B."/>
            <person name="Miyauchi S."/>
            <person name="Viragh M."/>
            <person name="Kuo A."/>
            <person name="Thoen E."/>
            <person name="Andreopoulos B."/>
            <person name="Lu D."/>
            <person name="Skrede I."/>
            <person name="Drula E."/>
            <person name="Henrissat B."/>
            <person name="Morin E."/>
            <person name="Kohler A."/>
            <person name="Barry K."/>
            <person name="LaButti K."/>
            <person name="Morin E."/>
            <person name="Salamov A."/>
            <person name="Lipzen A."/>
            <person name="Mereny Z."/>
            <person name="Hegedus B."/>
            <person name="Baldrian P."/>
            <person name="Stursova M."/>
            <person name="Weitz H."/>
            <person name="Taylor A."/>
            <person name="Grigoriev I.V."/>
            <person name="Nagy L.G."/>
            <person name="Martin F."/>
            <person name="Kauserud H."/>
        </authorList>
    </citation>
    <scope>NUCLEOTIDE SEQUENCE</scope>
    <source>
        <strain evidence="2">9144</strain>
    </source>
</reference>
<evidence type="ECO:0000313" key="2">
    <source>
        <dbReference type="EMBL" id="KAJ7202417.1"/>
    </source>
</evidence>
<evidence type="ECO:0000313" key="3">
    <source>
        <dbReference type="Proteomes" id="UP001219525"/>
    </source>
</evidence>
<evidence type="ECO:0000259" key="1">
    <source>
        <dbReference type="Pfam" id="PF25000"/>
    </source>
</evidence>
<keyword evidence="3" id="KW-1185">Reference proteome</keyword>
<feature type="non-terminal residue" evidence="2">
    <location>
        <position position="1"/>
    </location>
</feature>
<protein>
    <recommendedName>
        <fullName evidence="1">DUF7779 domain-containing protein</fullName>
    </recommendedName>
</protein>
<feature type="non-terminal residue" evidence="2">
    <location>
        <position position="249"/>
    </location>
</feature>
<sequence length="249" mass="28407">TAKDTIQWFTAQNDEWLLFFDNADEPNIDLNKFFPQCKHGNIIITTRNPGLCVYAGANTRVDNMEEEDAAVLLLKTAALEDVSRNTVAATAIVKELAYLPLAIIQAGAFIARSKNLEGFLTVYATNKSRLLREKPSQSHDSYEWTVYTTWQMSFNRLSPLAARFLQLCSLLHHKGISEEFFINASRYQHKSAIPTEQDLKDSLEFLSQFMLPDKTWDSLRFQEITAEIMAYSLMEFDPDQAVLSMHPLV</sequence>
<dbReference type="InterPro" id="IPR027417">
    <property type="entry name" value="P-loop_NTPase"/>
</dbReference>